<dbReference type="InterPro" id="IPR016162">
    <property type="entry name" value="Ald_DH_N"/>
</dbReference>
<evidence type="ECO:0000313" key="3">
    <source>
        <dbReference type="EMBL" id="GHA33790.1"/>
    </source>
</evidence>
<reference evidence="4" key="1">
    <citation type="journal article" date="2019" name="Int. J. Syst. Evol. Microbiol.">
        <title>The Global Catalogue of Microorganisms (GCM) 10K type strain sequencing project: providing services to taxonomists for standard genome sequencing and annotation.</title>
        <authorList>
            <consortium name="The Broad Institute Genomics Platform"/>
            <consortium name="The Broad Institute Genome Sequencing Center for Infectious Disease"/>
            <person name="Wu L."/>
            <person name="Ma J."/>
        </authorList>
    </citation>
    <scope>NUCLEOTIDE SEQUENCE [LARGE SCALE GENOMIC DNA]</scope>
    <source>
        <strain evidence="4">JCM 4733</strain>
    </source>
</reference>
<name>A0ABQ3CPL7_9ACTN</name>
<dbReference type="SUPFAM" id="SSF53720">
    <property type="entry name" value="ALDH-like"/>
    <property type="match status" value="1"/>
</dbReference>
<dbReference type="InterPro" id="IPR050740">
    <property type="entry name" value="Aldehyde_DH_Superfamily"/>
</dbReference>
<dbReference type="Pfam" id="PF00171">
    <property type="entry name" value="Aldedh"/>
    <property type="match status" value="1"/>
</dbReference>
<organism evidence="3 4">
    <name type="scientific">Streptomyces canarius</name>
    <dbReference type="NCBI Taxonomy" id="285453"/>
    <lineage>
        <taxon>Bacteria</taxon>
        <taxon>Bacillati</taxon>
        <taxon>Actinomycetota</taxon>
        <taxon>Actinomycetes</taxon>
        <taxon>Kitasatosporales</taxon>
        <taxon>Streptomycetaceae</taxon>
        <taxon>Streptomyces</taxon>
    </lineage>
</organism>
<comment type="caution">
    <text evidence="3">The sequence shown here is derived from an EMBL/GenBank/DDBJ whole genome shotgun (WGS) entry which is preliminary data.</text>
</comment>
<feature type="domain" description="Aldehyde dehydrogenase" evidence="2">
    <location>
        <begin position="40"/>
        <end position="481"/>
    </location>
</feature>
<dbReference type="Gene3D" id="3.40.309.10">
    <property type="entry name" value="Aldehyde Dehydrogenase, Chain A, domain 2"/>
    <property type="match status" value="1"/>
</dbReference>
<evidence type="ECO:0000259" key="2">
    <source>
        <dbReference type="Pfam" id="PF00171"/>
    </source>
</evidence>
<keyword evidence="1" id="KW-0560">Oxidoreductase</keyword>
<protein>
    <submittedName>
        <fullName evidence="3">Aldehyde dehydrogenase</fullName>
    </submittedName>
</protein>
<keyword evidence="4" id="KW-1185">Reference proteome</keyword>
<dbReference type="PANTHER" id="PTHR43353">
    <property type="entry name" value="SUCCINATE-SEMIALDEHYDE DEHYDROGENASE, MITOCHONDRIAL"/>
    <property type="match status" value="1"/>
</dbReference>
<evidence type="ECO:0000256" key="1">
    <source>
        <dbReference type="ARBA" id="ARBA00023002"/>
    </source>
</evidence>
<dbReference type="InterPro" id="IPR015590">
    <property type="entry name" value="Aldehyde_DH_dom"/>
</dbReference>
<dbReference type="PANTHER" id="PTHR43353:SF5">
    <property type="entry name" value="SUCCINATE-SEMIALDEHYDE DEHYDROGENASE, MITOCHONDRIAL"/>
    <property type="match status" value="1"/>
</dbReference>
<dbReference type="Proteomes" id="UP000653644">
    <property type="component" value="Unassembled WGS sequence"/>
</dbReference>
<dbReference type="Gene3D" id="3.40.605.10">
    <property type="entry name" value="Aldehyde Dehydrogenase, Chain A, domain 1"/>
    <property type="match status" value="1"/>
</dbReference>
<gene>
    <name evidence="3" type="ORF">GCM10010345_42910</name>
</gene>
<evidence type="ECO:0000313" key="4">
    <source>
        <dbReference type="Proteomes" id="UP000653644"/>
    </source>
</evidence>
<dbReference type="InterPro" id="IPR016161">
    <property type="entry name" value="Ald_DH/histidinol_DH"/>
</dbReference>
<dbReference type="InterPro" id="IPR016163">
    <property type="entry name" value="Ald_DH_C"/>
</dbReference>
<sequence>MPSDSHVYTVTTASILDDVFESLTLKRRLERGKADVAEAADFVVGRCAVADDETVVRATEAAAGAARQWAGMPLSTRMKLGEGIRRRLHERHADFIDLLTAEGTPRKLAEWQVAGLLEIFSEETLGWCAEQMEHRFEHGGRQMFLRRLPDGVVAVNPPQNAPASSALFGILPLLSGNTVVLRAPRSAPLGVMFAMRELVLPALQEIGAPDGTLNVFCARPGPVLQHWLKSPQINDIFFTGGVTRGLELEQECLAVGKKPILELAGNDCLIVWRDADLDAAAEAISECFFGSGQICMVPNQVLAHPAIADELLARVKALAEQIRPGLPDDPQALLSPVLRSERFFDYVRDALSKGAGVVHGARRLETDGSASDTGLFLEPTVLRIDGLDACREIEAVREETFFPLIPVVVPESVPDERLLDLMIDYVNSNAYGLRNSLWSADQRVIDEYVARVSNGGLLKINDSHIGFLPFMPTHGGTGKTGGAFGEANYPMLRTTHLQGVSIAGGVRPREAVFGAYAALTGP</sequence>
<dbReference type="EMBL" id="BMVN01000014">
    <property type="protein sequence ID" value="GHA33790.1"/>
    <property type="molecule type" value="Genomic_DNA"/>
</dbReference>
<accession>A0ABQ3CPL7</accession>
<proteinExistence type="predicted"/>